<dbReference type="AlphaFoldDB" id="A0A9Q3CGX4"/>
<evidence type="ECO:0000256" key="1">
    <source>
        <dbReference type="SAM" id="MobiDB-lite"/>
    </source>
</evidence>
<evidence type="ECO:0000313" key="3">
    <source>
        <dbReference type="Proteomes" id="UP000765509"/>
    </source>
</evidence>
<organism evidence="2 3">
    <name type="scientific">Austropuccinia psidii MF-1</name>
    <dbReference type="NCBI Taxonomy" id="1389203"/>
    <lineage>
        <taxon>Eukaryota</taxon>
        <taxon>Fungi</taxon>
        <taxon>Dikarya</taxon>
        <taxon>Basidiomycota</taxon>
        <taxon>Pucciniomycotina</taxon>
        <taxon>Pucciniomycetes</taxon>
        <taxon>Pucciniales</taxon>
        <taxon>Sphaerophragmiaceae</taxon>
        <taxon>Austropuccinia</taxon>
    </lineage>
</organism>
<dbReference type="EMBL" id="AVOT02008012">
    <property type="protein sequence ID" value="MBW0485114.1"/>
    <property type="molecule type" value="Genomic_DNA"/>
</dbReference>
<evidence type="ECO:0000313" key="2">
    <source>
        <dbReference type="EMBL" id="MBW0485114.1"/>
    </source>
</evidence>
<gene>
    <name evidence="2" type="ORF">O181_024829</name>
</gene>
<comment type="caution">
    <text evidence="2">The sequence shown here is derived from an EMBL/GenBank/DDBJ whole genome shotgun (WGS) entry which is preliminary data.</text>
</comment>
<feature type="region of interest" description="Disordered" evidence="1">
    <location>
        <begin position="181"/>
        <end position="236"/>
    </location>
</feature>
<reference evidence="2" key="1">
    <citation type="submission" date="2021-03" db="EMBL/GenBank/DDBJ databases">
        <title>Draft genome sequence of rust myrtle Austropuccinia psidii MF-1, a brazilian biotype.</title>
        <authorList>
            <person name="Quecine M.C."/>
            <person name="Pachon D.M.R."/>
            <person name="Bonatelli M.L."/>
            <person name="Correr F.H."/>
            <person name="Franceschini L.M."/>
            <person name="Leite T.F."/>
            <person name="Margarido G.R.A."/>
            <person name="Almeida C.A."/>
            <person name="Ferrarezi J.A."/>
            <person name="Labate C.A."/>
        </authorList>
    </citation>
    <scope>NUCLEOTIDE SEQUENCE</scope>
    <source>
        <strain evidence="2">MF-1</strain>
    </source>
</reference>
<sequence length="236" mass="26853">MDTRSRLRWTTEAEQRMRWKNKNPRRQIACGRSCFLRYFSTDSSKSQVETVKFNATTHRLSKANQKTLRRVLQGQKATEKLNRRCSVLDEGEIRLKAAESDIVITKAFEATNRHPFNWAFRVLSQILWGWRPCFKAKIEIQACSSSEQCQEIYDKLHRAGPSTTVKLSSGLLGHAAGSLHIQQDRQSSHRLRPRASPSVPNGDRSYSRPAKGPFGSLQLKKGPTPPHPRVASPNMN</sequence>
<name>A0A9Q3CGX4_9BASI</name>
<keyword evidence="3" id="KW-1185">Reference proteome</keyword>
<accession>A0A9Q3CGX4</accession>
<proteinExistence type="predicted"/>
<dbReference type="Proteomes" id="UP000765509">
    <property type="component" value="Unassembled WGS sequence"/>
</dbReference>
<protein>
    <submittedName>
        <fullName evidence="2">Uncharacterized protein</fullName>
    </submittedName>
</protein>